<dbReference type="InterPro" id="IPR021719">
    <property type="entry name" value="Prot_inh_I78"/>
</dbReference>
<dbReference type="PANTHER" id="PTHR39600:SF1">
    <property type="entry name" value="PEPTIDASE INHIBITOR I78 FAMILY PROTEIN"/>
    <property type="match status" value="1"/>
</dbReference>
<name>A0A2H9TNI8_9FUNG</name>
<accession>A0A2H9TNI8</accession>
<keyword evidence="3" id="KW-1185">Reference proteome</keyword>
<keyword evidence="1" id="KW-0472">Membrane</keyword>
<comment type="caution">
    <text evidence="2">The sequence shown here is derived from an EMBL/GenBank/DDBJ whole genome shotgun (WGS) entry which is preliminary data.</text>
</comment>
<keyword evidence="1" id="KW-1133">Transmembrane helix</keyword>
<protein>
    <submittedName>
        <fullName evidence="2">Uncharacterized protein</fullName>
    </submittedName>
</protein>
<dbReference type="OrthoDB" id="10013825at2759"/>
<reference evidence="2 3" key="1">
    <citation type="submission" date="2016-10" db="EMBL/GenBank/DDBJ databases">
        <title>The genome of Paramicrosporidium saccamoebae is the missing link in understanding Cryptomycota and Microsporidia evolution.</title>
        <authorList>
            <person name="Quandt C.A."/>
            <person name="Beaudet D."/>
            <person name="Corsaro D."/>
            <person name="Michel R."/>
            <person name="Corradi N."/>
            <person name="James T."/>
        </authorList>
    </citation>
    <scope>NUCLEOTIDE SEQUENCE [LARGE SCALE GENOMIC DNA]</scope>
    <source>
        <strain evidence="2 3">KSL3</strain>
    </source>
</reference>
<evidence type="ECO:0000313" key="3">
    <source>
        <dbReference type="Proteomes" id="UP000240830"/>
    </source>
</evidence>
<sequence>MQRGTTTPLLRARRTGDTMELGRQAGRNRLAVTIVILLGALLLGLVVYRVHGLMTEPTQFLVKEDYSSEKLSPEKLQELVGMFYAKDTTKNSELEALYKQGVKLPKNTRVIPPGGMVTMDFVEDRLNVHLDGNSCIKKAKYG</sequence>
<dbReference type="PANTHER" id="PTHR39600">
    <property type="entry name" value="PEPTIDASE INHIBITOR I78 FAMILY PROTEIN"/>
    <property type="match status" value="1"/>
</dbReference>
<evidence type="ECO:0000256" key="1">
    <source>
        <dbReference type="SAM" id="Phobius"/>
    </source>
</evidence>
<evidence type="ECO:0000313" key="2">
    <source>
        <dbReference type="EMBL" id="PJF19230.1"/>
    </source>
</evidence>
<dbReference type="Pfam" id="PF11720">
    <property type="entry name" value="Inhibitor_I78"/>
    <property type="match status" value="1"/>
</dbReference>
<feature type="transmembrane region" description="Helical" evidence="1">
    <location>
        <begin position="30"/>
        <end position="48"/>
    </location>
</feature>
<proteinExistence type="predicted"/>
<dbReference type="Proteomes" id="UP000240830">
    <property type="component" value="Unassembled WGS sequence"/>
</dbReference>
<dbReference type="Gene3D" id="3.30.10.10">
    <property type="entry name" value="Trypsin Inhibitor V, subunit A"/>
    <property type="match status" value="1"/>
</dbReference>
<organism evidence="2 3">
    <name type="scientific">Paramicrosporidium saccamoebae</name>
    <dbReference type="NCBI Taxonomy" id="1246581"/>
    <lineage>
        <taxon>Eukaryota</taxon>
        <taxon>Fungi</taxon>
        <taxon>Fungi incertae sedis</taxon>
        <taxon>Cryptomycota</taxon>
        <taxon>Cryptomycota incertae sedis</taxon>
        <taxon>Paramicrosporidium</taxon>
    </lineage>
</organism>
<dbReference type="EMBL" id="MTSL01000073">
    <property type="protein sequence ID" value="PJF19230.1"/>
    <property type="molecule type" value="Genomic_DNA"/>
</dbReference>
<gene>
    <name evidence="2" type="ORF">PSACC_00968</name>
</gene>
<keyword evidence="1" id="KW-0812">Transmembrane</keyword>
<dbReference type="AlphaFoldDB" id="A0A2H9TNI8"/>